<dbReference type="EMBL" id="FNTJ01000003">
    <property type="protein sequence ID" value="SED34551.1"/>
    <property type="molecule type" value="Genomic_DNA"/>
</dbReference>
<name>A0A1H4ZYK8_9PSED</name>
<sequence length="57" mass="6203">MRCPVAPELVLYVVQLIEEGADDPILFEAWAEDREHAVEQAEDAYPGCEVVSSGLAA</sequence>
<organism evidence="1 2">
    <name type="scientific">Pseudomonas saponiphila</name>
    <dbReference type="NCBI Taxonomy" id="556534"/>
    <lineage>
        <taxon>Bacteria</taxon>
        <taxon>Pseudomonadati</taxon>
        <taxon>Pseudomonadota</taxon>
        <taxon>Gammaproteobacteria</taxon>
        <taxon>Pseudomonadales</taxon>
        <taxon>Pseudomonadaceae</taxon>
        <taxon>Pseudomonas</taxon>
    </lineage>
</organism>
<protein>
    <submittedName>
        <fullName evidence="1">Uncharacterized protein</fullName>
    </submittedName>
</protein>
<dbReference type="RefSeq" id="WP_167365750.1">
    <property type="nucleotide sequence ID" value="NZ_FNTJ01000003.1"/>
</dbReference>
<keyword evidence="2" id="KW-1185">Reference proteome</keyword>
<dbReference type="Proteomes" id="UP000198982">
    <property type="component" value="Unassembled WGS sequence"/>
</dbReference>
<proteinExistence type="predicted"/>
<dbReference type="AlphaFoldDB" id="A0A1H4ZYK8"/>
<gene>
    <name evidence="1" type="ORF">SAMN05216178_6873</name>
</gene>
<evidence type="ECO:0000313" key="2">
    <source>
        <dbReference type="Proteomes" id="UP000198982"/>
    </source>
</evidence>
<evidence type="ECO:0000313" key="1">
    <source>
        <dbReference type="EMBL" id="SED34551.1"/>
    </source>
</evidence>
<accession>A0A1H4ZYK8</accession>
<reference evidence="2" key="1">
    <citation type="submission" date="2016-10" db="EMBL/GenBank/DDBJ databases">
        <authorList>
            <person name="Varghese N."/>
            <person name="Submissions S."/>
        </authorList>
    </citation>
    <scope>NUCLEOTIDE SEQUENCE [LARGE SCALE GENOMIC DNA]</scope>
    <source>
        <strain evidence="2">DSM 9751</strain>
    </source>
</reference>